<reference evidence="3 4" key="2">
    <citation type="submission" date="2020-04" db="EMBL/GenBank/DDBJ databases">
        <authorList>
            <person name="Fomenkov A."/>
            <person name="Anton B.P."/>
            <person name="Roberts R.J."/>
        </authorList>
    </citation>
    <scope>NUCLEOTIDE SEQUENCE [LARGE SCALE GENOMIC DNA]</scope>
    <source>
        <strain evidence="3 4">S2</strain>
    </source>
</reference>
<evidence type="ECO:0000313" key="4">
    <source>
        <dbReference type="Proteomes" id="UP000501868"/>
    </source>
</evidence>
<dbReference type="NCBIfam" id="NF033510">
    <property type="entry name" value="Ca_tandemer"/>
    <property type="match status" value="2"/>
</dbReference>
<sequence>MNNLKRTLCSLLSILLLCVPTIAYGQEPGAAGNLAVEGNYVIIGNEATNGDGTAYTGTFNVKKQNFSINNDLKPTAYQMDVNKPFNSAKNSSKLVKKYFSAQSVPVVGDSKPFWVTDFVNNFDTQITAKLLYSGSTANVWVYNNQITSLDAQKLGKEFDSKIQPLITNSFGGASDVDGNGKVNILCYDIQDGFDGSGGYIGGYFWAGDLYADPHSNQSEIFYIDTYPSMGIGTTKDVTEAYSTLAHEFQHMVNFNRNVLIEGSTESMDTWLDEAMAMAAEQMYTGQALDDRIDYYNYSDSITNGHSLLYWDDYGDVLANYSLSYLFAQYLKIQANQGDSIFKELLNDPNNDYRAVEDAIQKHISPTLSFGKFMTSFRAALLLKQGTGLYGFKAEPGFEAITPKLYNGSGTQLHGGGAVVKQLDSQTEYTAPADKGADVTYTFIPKDLDGDYTPPVIGSINPVSEFDTTVTGMTEADAVVYVMKGTTLLGSVVADSIGNFNVTIPKQKGGTLLQVYAEDLAGNRSKTISVTVKDTIPPANPIVNPVGDNQNAVTGKAEAGTKAVVKSGSTIIGQNLVSSSGSFSVKIAAKKAGTRLTVFVQDGGGNKSGEVTVIVSDKTAPVKPSIYSVGDNQTIIFGRTEAGAKVVIKAGSSVLGQSYANSTGSFLIKIRTAKKAGTRLTVYSSDKAGNQSQATVTVVDKTAPAIPVVNKVTHLSKSVTGKAEAGSTVYIYNGVTLIGKTLTDKYGKFKAVIKVQKKGKSLEVSVLDKAGNQSKVKVVKVY</sequence>
<dbReference type="Pfam" id="PF10460">
    <property type="entry name" value="Peptidase_M30"/>
    <property type="match status" value="1"/>
</dbReference>
<feature type="domain" description="Bacterial Ig" evidence="2">
    <location>
        <begin position="459"/>
        <end position="533"/>
    </location>
</feature>
<protein>
    <recommendedName>
        <fullName evidence="2">Bacterial Ig domain-containing protein</fullName>
    </recommendedName>
</protein>
<accession>A0A6H1NVY2</accession>
<gene>
    <name evidence="3" type="ORF">HFZ78_00620</name>
</gene>
<dbReference type="InterPro" id="IPR013783">
    <property type="entry name" value="Ig-like_fold"/>
</dbReference>
<proteinExistence type="predicted"/>
<evidence type="ECO:0000313" key="3">
    <source>
        <dbReference type="EMBL" id="QIZ05454.1"/>
    </source>
</evidence>
<dbReference type="AlphaFoldDB" id="A0A6H1NVY2"/>
<dbReference type="InterPro" id="IPR019501">
    <property type="entry name" value="Peptidase_M30_hyicolysin"/>
</dbReference>
<evidence type="ECO:0000259" key="2">
    <source>
        <dbReference type="Pfam" id="PF17936"/>
    </source>
</evidence>
<name>A0A6H1NVY2_PRIMG</name>
<feature type="domain" description="Bacterial Ig" evidence="2">
    <location>
        <begin position="702"/>
        <end position="779"/>
    </location>
</feature>
<dbReference type="Gene3D" id="2.60.40.10">
    <property type="entry name" value="Immunoglobulins"/>
    <property type="match status" value="4"/>
</dbReference>
<dbReference type="Proteomes" id="UP000501868">
    <property type="component" value="Chromosome"/>
</dbReference>
<feature type="chain" id="PRO_5026195383" description="Bacterial Ig domain-containing protein" evidence="1">
    <location>
        <begin position="26"/>
        <end position="781"/>
    </location>
</feature>
<dbReference type="Pfam" id="PF17936">
    <property type="entry name" value="Big_6"/>
    <property type="match status" value="4"/>
</dbReference>
<feature type="domain" description="Bacterial Ig" evidence="2">
    <location>
        <begin position="537"/>
        <end position="616"/>
    </location>
</feature>
<organism evidence="3 4">
    <name type="scientific">Priestia megaterium</name>
    <name type="common">Bacillus megaterium</name>
    <dbReference type="NCBI Taxonomy" id="1404"/>
    <lineage>
        <taxon>Bacteria</taxon>
        <taxon>Bacillati</taxon>
        <taxon>Bacillota</taxon>
        <taxon>Bacilli</taxon>
        <taxon>Bacillales</taxon>
        <taxon>Bacillaceae</taxon>
        <taxon>Priestia</taxon>
    </lineage>
</organism>
<dbReference type="InterPro" id="IPR041498">
    <property type="entry name" value="Big_6"/>
</dbReference>
<evidence type="ECO:0000256" key="1">
    <source>
        <dbReference type="SAM" id="SignalP"/>
    </source>
</evidence>
<dbReference type="EMBL" id="CP051128">
    <property type="protein sequence ID" value="QIZ05454.1"/>
    <property type="molecule type" value="Genomic_DNA"/>
</dbReference>
<feature type="signal peptide" evidence="1">
    <location>
        <begin position="1"/>
        <end position="25"/>
    </location>
</feature>
<feature type="domain" description="Bacterial Ig" evidence="2">
    <location>
        <begin position="619"/>
        <end position="698"/>
    </location>
</feature>
<reference evidence="3 4" key="1">
    <citation type="submission" date="2020-04" db="EMBL/GenBank/DDBJ databases">
        <title>Genome-Wide Identification of 5-Methylcytosine Sites in Bacterial Genomes By High-Throughput Sequencing of MspJI Restriction Fragments.</title>
        <authorList>
            <person name="Wu V."/>
        </authorList>
    </citation>
    <scope>NUCLEOTIDE SEQUENCE [LARGE SCALE GENOMIC DNA]</scope>
    <source>
        <strain evidence="3 4">S2</strain>
    </source>
</reference>
<keyword evidence="1" id="KW-0732">Signal</keyword>